<dbReference type="Proteomes" id="UP000509570">
    <property type="component" value="Segment"/>
</dbReference>
<organism evidence="1 2">
    <name type="scientific">Stenotrophomonas phage vB_SmaS_BUCT548</name>
    <dbReference type="NCBI Taxonomy" id="2712941"/>
    <lineage>
        <taxon>Viruses</taxon>
        <taxon>Duplodnaviria</taxon>
        <taxon>Heunggongvirae</taxon>
        <taxon>Uroviricota</taxon>
        <taxon>Caudoviricetes</taxon>
        <taxon>Beaumontvirinae</taxon>
        <taxon>Bixiavirus</taxon>
        <taxon>Bixiavirus BUCT548</taxon>
    </lineage>
</organism>
<name>A0A7D2HGK8_9CAUD</name>
<dbReference type="KEGG" id="vg:77953592"/>
<proteinExistence type="predicted"/>
<dbReference type="EMBL" id="MN937349">
    <property type="protein sequence ID" value="QIQ60753.1"/>
    <property type="molecule type" value="Genomic_DNA"/>
</dbReference>
<sequence length="98" mass="10495">MPTGLQTFNGAGGLELDATTRSGGFTGAIWTTATHNDSVPATKLDGDFIYVVIPPAGWATRLPQIRYEGGRIYWGADTDGSGQPKYPLIPCLVYFGWA</sequence>
<reference evidence="1 2" key="1">
    <citation type="submission" date="2020-01" db="EMBL/GenBank/DDBJ databases">
        <authorList>
            <person name="Zhang W."/>
            <person name="Zhang R."/>
            <person name="Hu Y."/>
            <person name="Liu Y."/>
            <person name="Lin W."/>
            <person name="Wang L."/>
            <person name="Li J."/>
            <person name="An X."/>
            <person name="Song L."/>
            <person name="Fan H."/>
            <person name="Shi T."/>
            <person name="Liu H."/>
            <person name="Tong Y."/>
        </authorList>
    </citation>
    <scope>NUCLEOTIDE SEQUENCE [LARGE SCALE GENOMIC DNA]</scope>
</reference>
<dbReference type="RefSeq" id="YP_010677218.1">
    <property type="nucleotide sequence ID" value="NC_071019.1"/>
</dbReference>
<protein>
    <recommendedName>
        <fullName evidence="3">Tail fiber protein</fullName>
    </recommendedName>
</protein>
<evidence type="ECO:0000313" key="1">
    <source>
        <dbReference type="EMBL" id="QIQ60753.1"/>
    </source>
</evidence>
<accession>A0A7D2HGK8</accession>
<evidence type="ECO:0000313" key="2">
    <source>
        <dbReference type="Proteomes" id="UP000509570"/>
    </source>
</evidence>
<evidence type="ECO:0008006" key="3">
    <source>
        <dbReference type="Google" id="ProtNLM"/>
    </source>
</evidence>
<dbReference type="GeneID" id="77953592"/>
<keyword evidence="2" id="KW-1185">Reference proteome</keyword>